<feature type="signal peptide" evidence="2">
    <location>
        <begin position="1"/>
        <end position="29"/>
    </location>
</feature>
<comment type="caution">
    <text evidence="3">The sequence shown here is derived from an EMBL/GenBank/DDBJ whole genome shotgun (WGS) entry which is preliminary data.</text>
</comment>
<reference evidence="3 4" key="1">
    <citation type="submission" date="2015-12" db="EMBL/GenBank/DDBJ databases">
        <title>Draft genome sequence of Streptomyces silvensis ATCC 53525, a producer of novel hormone antagonists.</title>
        <authorList>
            <person name="Johnston C.W."/>
            <person name="Li Y."/>
            <person name="Magarvey N.A."/>
        </authorList>
    </citation>
    <scope>NUCLEOTIDE SEQUENCE [LARGE SCALE GENOMIC DNA]</scope>
    <source>
        <strain evidence="3 4">ATCC 53525</strain>
    </source>
</reference>
<dbReference type="RefSeq" id="WP_058849752.1">
    <property type="nucleotide sequence ID" value="NZ_LOCL01000039.1"/>
</dbReference>
<keyword evidence="4" id="KW-1185">Reference proteome</keyword>
<dbReference type="STRING" id="1765722.AT728_18245"/>
<dbReference type="AlphaFoldDB" id="A0A0W7X0E0"/>
<dbReference type="Proteomes" id="UP000054804">
    <property type="component" value="Unassembled WGS sequence"/>
</dbReference>
<evidence type="ECO:0000256" key="2">
    <source>
        <dbReference type="SAM" id="SignalP"/>
    </source>
</evidence>
<evidence type="ECO:0000313" key="4">
    <source>
        <dbReference type="Proteomes" id="UP000054804"/>
    </source>
</evidence>
<accession>A0A0W7X0E0</accession>
<proteinExistence type="predicted"/>
<gene>
    <name evidence="3" type="ORF">AT728_18245</name>
</gene>
<name>A0A0W7X0E0_9ACTN</name>
<dbReference type="OrthoDB" id="3696766at2"/>
<keyword evidence="2" id="KW-0732">Signal</keyword>
<organism evidence="3 4">
    <name type="scientific">Streptomyces silvensis</name>
    <dbReference type="NCBI Taxonomy" id="1765722"/>
    <lineage>
        <taxon>Bacteria</taxon>
        <taxon>Bacillati</taxon>
        <taxon>Actinomycetota</taxon>
        <taxon>Actinomycetes</taxon>
        <taxon>Kitasatosporales</taxon>
        <taxon>Streptomycetaceae</taxon>
        <taxon>Streptomyces</taxon>
    </lineage>
</organism>
<feature type="chain" id="PRO_5006936893" evidence="2">
    <location>
        <begin position="30"/>
        <end position="232"/>
    </location>
</feature>
<sequence>MIRRPFTSIFVATAAATVLALIGGTAAQAGVPDPEPSVTSTPTEVPAEDEADKEPTEPVFADYKGRKINLAESWEDATSCTELPRGEVHCYDTDEEAMTDPALPSATRQEIVSAAVEARDPSRCVPDYWCLYQHADYKGKILRFSEDGKKRLKNWGMNNKLSSVFYRVLRWSVNYGDARVIDWRSWPVADRARRLSAGRVGDPSRYPNFKQLDYPGGGNWNDKVDVFEVRRA</sequence>
<dbReference type="InterPro" id="IPR011024">
    <property type="entry name" value="G_crystallin-like"/>
</dbReference>
<dbReference type="Gene3D" id="2.60.20.10">
    <property type="entry name" value="Crystallins"/>
    <property type="match status" value="1"/>
</dbReference>
<evidence type="ECO:0000313" key="3">
    <source>
        <dbReference type="EMBL" id="KUF16274.1"/>
    </source>
</evidence>
<feature type="region of interest" description="Disordered" evidence="1">
    <location>
        <begin position="27"/>
        <end position="56"/>
    </location>
</feature>
<dbReference type="EMBL" id="LOCL01000039">
    <property type="protein sequence ID" value="KUF16274.1"/>
    <property type="molecule type" value="Genomic_DNA"/>
</dbReference>
<dbReference type="SUPFAM" id="SSF49695">
    <property type="entry name" value="gamma-Crystallin-like"/>
    <property type="match status" value="1"/>
</dbReference>
<dbReference type="Pfam" id="PF03995">
    <property type="entry name" value="Inhibitor_I36"/>
    <property type="match status" value="1"/>
</dbReference>
<evidence type="ECO:0000256" key="1">
    <source>
        <dbReference type="SAM" id="MobiDB-lite"/>
    </source>
</evidence>
<protein>
    <submittedName>
        <fullName evidence="3">Uncharacterized protein</fullName>
    </submittedName>
</protein>